<dbReference type="Proteomes" id="UP001366503">
    <property type="component" value="Unassembled WGS sequence"/>
</dbReference>
<evidence type="ECO:0000313" key="1">
    <source>
        <dbReference type="EMBL" id="MEI9403547.1"/>
    </source>
</evidence>
<organism evidence="1 2">
    <name type="scientific">Mesorhizobium argentiipisi</name>
    <dbReference type="NCBI Taxonomy" id="3015175"/>
    <lineage>
        <taxon>Bacteria</taxon>
        <taxon>Pseudomonadati</taxon>
        <taxon>Pseudomonadota</taxon>
        <taxon>Alphaproteobacteria</taxon>
        <taxon>Hyphomicrobiales</taxon>
        <taxon>Phyllobacteriaceae</taxon>
        <taxon>Mesorhizobium</taxon>
    </lineage>
</organism>
<keyword evidence="2" id="KW-1185">Reference proteome</keyword>
<accession>A0ABU8KDB8</accession>
<sequence>MSGTQKSKNHHWWPVGLQSHWANYAGDVSWIEPSGNIISKRTANRKIGFKIHGHTILRGSAWESSFEAEFDIDNEVHKIIAALKALRPFGWTPREFFSLIKLRFKKNTTLRDRCKYYHLDETLHRNLLLLMHSLLIRSPANRSRYESYSRFVGRPPDEEVGKLNMMQRYALAKKLCQTGLISNQYFVLLHSPWDRFIFGDGSLDWMTNGLAGNRISGRTLIPLTPHLCVYFCTPMSMRPTPNCASLLAAPWMVDWINDITQVYSKDKLFFLGKAPKLTEAFRQAQFLEHKKKSDDLIEMLDEIAGFGRETRFFAPGSIVRRRQ</sequence>
<evidence type="ECO:0000313" key="2">
    <source>
        <dbReference type="Proteomes" id="UP001366503"/>
    </source>
</evidence>
<gene>
    <name evidence="1" type="ORF">O7A05_15430</name>
</gene>
<evidence type="ECO:0008006" key="3">
    <source>
        <dbReference type="Google" id="ProtNLM"/>
    </source>
</evidence>
<dbReference type="RefSeq" id="WP_337093919.1">
    <property type="nucleotide sequence ID" value="NZ_JAPYKO010000009.1"/>
</dbReference>
<name>A0ABU8KDB8_9HYPH</name>
<protein>
    <recommendedName>
        <fullName evidence="3">DUF4238 domain-containing protein</fullName>
    </recommendedName>
</protein>
<dbReference type="EMBL" id="JAPYKO010000009">
    <property type="protein sequence ID" value="MEI9403547.1"/>
    <property type="molecule type" value="Genomic_DNA"/>
</dbReference>
<reference evidence="1 2" key="1">
    <citation type="submission" date="2022-12" db="EMBL/GenBank/DDBJ databases">
        <authorList>
            <person name="Muema E."/>
        </authorList>
    </citation>
    <scope>NUCLEOTIDE SEQUENCE [LARGE SCALE GENOMIC DNA]</scope>
    <source>
        <strain evidence="2">1330</strain>
    </source>
</reference>
<proteinExistence type="predicted"/>
<comment type="caution">
    <text evidence="1">The sequence shown here is derived from an EMBL/GenBank/DDBJ whole genome shotgun (WGS) entry which is preliminary data.</text>
</comment>